<dbReference type="OrthoDB" id="3394546at2"/>
<dbReference type="Proteomes" id="UP000309128">
    <property type="component" value="Unassembled WGS sequence"/>
</dbReference>
<dbReference type="AlphaFoldDB" id="A0A5S4EVX0"/>
<keyword evidence="2" id="KW-1185">Reference proteome</keyword>
<name>A0A5S4EVX0_9ACTN</name>
<proteinExistence type="predicted"/>
<gene>
    <name evidence="1" type="ORF">ETD86_51570</name>
</gene>
<comment type="caution">
    <text evidence="1">The sequence shown here is derived from an EMBL/GenBank/DDBJ whole genome shotgun (WGS) entry which is preliminary data.</text>
</comment>
<dbReference type="EMBL" id="VCKY01000377">
    <property type="protein sequence ID" value="TMR07572.1"/>
    <property type="molecule type" value="Genomic_DNA"/>
</dbReference>
<reference evidence="1 2" key="1">
    <citation type="submission" date="2019-05" db="EMBL/GenBank/DDBJ databases">
        <title>Draft genome sequence of Nonomuraea turkmeniaca DSM 43926.</title>
        <authorList>
            <person name="Saricaoglu S."/>
            <person name="Isik K."/>
        </authorList>
    </citation>
    <scope>NUCLEOTIDE SEQUENCE [LARGE SCALE GENOMIC DNA]</scope>
    <source>
        <strain evidence="1 2">DSM 43926</strain>
    </source>
</reference>
<evidence type="ECO:0000313" key="2">
    <source>
        <dbReference type="Proteomes" id="UP000309128"/>
    </source>
</evidence>
<accession>A0A5S4EVX0</accession>
<protein>
    <submittedName>
        <fullName evidence="1">Uncharacterized protein</fullName>
    </submittedName>
</protein>
<evidence type="ECO:0000313" key="1">
    <source>
        <dbReference type="EMBL" id="TMR07572.1"/>
    </source>
</evidence>
<sequence length="86" mass="9752">MRDDVLVGEITVEEADMPWLHGRFAAGPAFLPLAPLFERELALIETIAEDYEEWERVYDQIARAVRLVAPHGPVPEFLLHIQGDQA</sequence>
<organism evidence="1 2">
    <name type="scientific">Nonomuraea turkmeniaca</name>
    <dbReference type="NCBI Taxonomy" id="103838"/>
    <lineage>
        <taxon>Bacteria</taxon>
        <taxon>Bacillati</taxon>
        <taxon>Actinomycetota</taxon>
        <taxon>Actinomycetes</taxon>
        <taxon>Streptosporangiales</taxon>
        <taxon>Streptosporangiaceae</taxon>
        <taxon>Nonomuraea</taxon>
    </lineage>
</organism>